<dbReference type="Gramene" id="PRQ34531">
    <property type="protein sequence ID" value="PRQ34531"/>
    <property type="gene ID" value="RchiOBHm_Chr5g0069951"/>
</dbReference>
<name>A0A2P6QK29_ROSCH</name>
<evidence type="ECO:0000313" key="1">
    <source>
        <dbReference type="EMBL" id="PRQ34531.1"/>
    </source>
</evidence>
<dbReference type="Proteomes" id="UP000238479">
    <property type="component" value="Chromosome 5"/>
</dbReference>
<proteinExistence type="predicted"/>
<comment type="caution">
    <text evidence="1">The sequence shown here is derived from an EMBL/GenBank/DDBJ whole genome shotgun (WGS) entry which is preliminary data.</text>
</comment>
<dbReference type="AlphaFoldDB" id="A0A2P6QK29"/>
<keyword evidence="2" id="KW-1185">Reference proteome</keyword>
<gene>
    <name evidence="1" type="ORF">RchiOBHm_Chr5g0069951</name>
</gene>
<accession>A0A2P6QK29</accession>
<organism evidence="1 2">
    <name type="scientific">Rosa chinensis</name>
    <name type="common">China rose</name>
    <dbReference type="NCBI Taxonomy" id="74649"/>
    <lineage>
        <taxon>Eukaryota</taxon>
        <taxon>Viridiplantae</taxon>
        <taxon>Streptophyta</taxon>
        <taxon>Embryophyta</taxon>
        <taxon>Tracheophyta</taxon>
        <taxon>Spermatophyta</taxon>
        <taxon>Magnoliopsida</taxon>
        <taxon>eudicotyledons</taxon>
        <taxon>Gunneridae</taxon>
        <taxon>Pentapetalae</taxon>
        <taxon>rosids</taxon>
        <taxon>fabids</taxon>
        <taxon>Rosales</taxon>
        <taxon>Rosaceae</taxon>
        <taxon>Rosoideae</taxon>
        <taxon>Rosoideae incertae sedis</taxon>
        <taxon>Rosa</taxon>
    </lineage>
</organism>
<sequence length="77" mass="8887">MVLLEDLGISRLCVLEFRGRKWHYKVVVFNVFRGSLHRRVTAQVSFSNSSLRTLPSCLRIPFIGAQFNHFQALVILP</sequence>
<evidence type="ECO:0000313" key="2">
    <source>
        <dbReference type="Proteomes" id="UP000238479"/>
    </source>
</evidence>
<reference evidence="1 2" key="1">
    <citation type="journal article" date="2018" name="Nat. Genet.">
        <title>The Rosa genome provides new insights in the design of modern roses.</title>
        <authorList>
            <person name="Bendahmane M."/>
        </authorList>
    </citation>
    <scope>NUCLEOTIDE SEQUENCE [LARGE SCALE GENOMIC DNA]</scope>
    <source>
        <strain evidence="2">cv. Old Blush</strain>
    </source>
</reference>
<protein>
    <submittedName>
        <fullName evidence="1">Uncharacterized protein</fullName>
    </submittedName>
</protein>
<dbReference type="EMBL" id="PDCK01000043">
    <property type="protein sequence ID" value="PRQ34531.1"/>
    <property type="molecule type" value="Genomic_DNA"/>
</dbReference>